<reference evidence="2 3" key="1">
    <citation type="journal article" date="2018" name="Mol. Biol. Evol.">
        <title>Broad Genomic Sampling Reveals a Smut Pathogenic Ancestry of the Fungal Clade Ustilaginomycotina.</title>
        <authorList>
            <person name="Kijpornyongpan T."/>
            <person name="Mondo S.J."/>
            <person name="Barry K."/>
            <person name="Sandor L."/>
            <person name="Lee J."/>
            <person name="Lipzen A."/>
            <person name="Pangilinan J."/>
            <person name="LaButti K."/>
            <person name="Hainaut M."/>
            <person name="Henrissat B."/>
            <person name="Grigoriev I.V."/>
            <person name="Spatafora J.W."/>
            <person name="Aime M.C."/>
        </authorList>
    </citation>
    <scope>NUCLEOTIDE SEQUENCE [LARGE SCALE GENOMIC DNA]</scope>
    <source>
        <strain evidence="2 3">MCA 4198</strain>
    </source>
</reference>
<dbReference type="InParanoid" id="A0A316YIP0"/>
<dbReference type="InterPro" id="IPR053832">
    <property type="entry name" value="DUF6924"/>
</dbReference>
<dbReference type="AlphaFoldDB" id="A0A316YIP0"/>
<evidence type="ECO:0000313" key="2">
    <source>
        <dbReference type="EMBL" id="PWN89410.1"/>
    </source>
</evidence>
<accession>A0A316YIP0</accession>
<gene>
    <name evidence="2" type="ORF">FA10DRAFT_267979</name>
</gene>
<feature type="domain" description="DUF6924" evidence="1">
    <location>
        <begin position="60"/>
        <end position="143"/>
    </location>
</feature>
<protein>
    <recommendedName>
        <fullName evidence="1">DUF6924 domain-containing protein</fullName>
    </recommendedName>
</protein>
<dbReference type="OrthoDB" id="3335062at2759"/>
<proteinExistence type="predicted"/>
<dbReference type="GeneID" id="37044039"/>
<dbReference type="RefSeq" id="XP_025376608.1">
    <property type="nucleotide sequence ID" value="XM_025522123.1"/>
</dbReference>
<dbReference type="Pfam" id="PF21962">
    <property type="entry name" value="DUF6924"/>
    <property type="match status" value="1"/>
</dbReference>
<organism evidence="2 3">
    <name type="scientific">Acaromyces ingoldii</name>
    <dbReference type="NCBI Taxonomy" id="215250"/>
    <lineage>
        <taxon>Eukaryota</taxon>
        <taxon>Fungi</taxon>
        <taxon>Dikarya</taxon>
        <taxon>Basidiomycota</taxon>
        <taxon>Ustilaginomycotina</taxon>
        <taxon>Exobasidiomycetes</taxon>
        <taxon>Exobasidiales</taxon>
        <taxon>Cryptobasidiaceae</taxon>
        <taxon>Acaromyces</taxon>
    </lineage>
</organism>
<keyword evidence="3" id="KW-1185">Reference proteome</keyword>
<dbReference type="Proteomes" id="UP000245768">
    <property type="component" value="Unassembled WGS sequence"/>
</dbReference>
<name>A0A316YIP0_9BASI</name>
<evidence type="ECO:0000313" key="3">
    <source>
        <dbReference type="Proteomes" id="UP000245768"/>
    </source>
</evidence>
<dbReference type="EMBL" id="KZ819637">
    <property type="protein sequence ID" value="PWN89410.1"/>
    <property type="molecule type" value="Genomic_DNA"/>
</dbReference>
<evidence type="ECO:0000259" key="1">
    <source>
        <dbReference type="Pfam" id="PF21962"/>
    </source>
</evidence>
<sequence length="158" mass="17056">MSQSIPLFNTTLNQGDLDSLLSNIRSTEFIAEVTSGEMPPEESGLWDTVLPVPPSSVPEGASTEALVDYAVDELDGKKWNSNAIVVADGKTSKDHSLLVVEVRKKKEKGQRIVHSLRVAPNSLIEVCSNLAVSNMSLQEYRDMCQGGPGPDVIFDAGQ</sequence>